<comment type="similarity">
    <text evidence="3">Belongs to the krueppel C2H2-type zinc-finger protein family.</text>
</comment>
<dbReference type="GO" id="GO:0010468">
    <property type="term" value="P:regulation of gene expression"/>
    <property type="evidence" value="ECO:0007669"/>
    <property type="project" value="TreeGrafter"/>
</dbReference>
<dbReference type="InterPro" id="IPR036236">
    <property type="entry name" value="Znf_C2H2_sf"/>
</dbReference>
<dbReference type="Proteomes" id="UP000887568">
    <property type="component" value="Unplaced"/>
</dbReference>
<keyword evidence="4" id="KW-0479">Metal-binding</keyword>
<keyword evidence="6 12" id="KW-0863">Zinc-finger</keyword>
<comment type="function">
    <text evidence="1">May be involved in transcriptional regulation.</text>
</comment>
<keyword evidence="8" id="KW-0805">Transcription regulation</keyword>
<dbReference type="FunFam" id="3.30.160.60:FF:002110">
    <property type="entry name" value="Zinc finger protein 1053"/>
    <property type="match status" value="1"/>
</dbReference>
<evidence type="ECO:0000256" key="13">
    <source>
        <dbReference type="SAM" id="MobiDB-lite"/>
    </source>
</evidence>
<keyword evidence="5" id="KW-0677">Repeat</keyword>
<dbReference type="OMA" id="HQETHIT"/>
<evidence type="ECO:0000259" key="14">
    <source>
        <dbReference type="PROSITE" id="PS50157"/>
    </source>
</evidence>
<reference evidence="15" key="1">
    <citation type="submission" date="2022-11" db="UniProtKB">
        <authorList>
            <consortium name="EnsemblMetazoa"/>
        </authorList>
    </citation>
    <scope>IDENTIFICATION</scope>
</reference>
<evidence type="ECO:0000256" key="4">
    <source>
        <dbReference type="ARBA" id="ARBA00022723"/>
    </source>
</evidence>
<keyword evidence="11" id="KW-0539">Nucleus</keyword>
<evidence type="ECO:0000256" key="11">
    <source>
        <dbReference type="ARBA" id="ARBA00023242"/>
    </source>
</evidence>
<organism evidence="15 16">
    <name type="scientific">Patiria miniata</name>
    <name type="common">Bat star</name>
    <name type="synonym">Asterina miniata</name>
    <dbReference type="NCBI Taxonomy" id="46514"/>
    <lineage>
        <taxon>Eukaryota</taxon>
        <taxon>Metazoa</taxon>
        <taxon>Echinodermata</taxon>
        <taxon>Eleutherozoa</taxon>
        <taxon>Asterozoa</taxon>
        <taxon>Asteroidea</taxon>
        <taxon>Valvatacea</taxon>
        <taxon>Valvatida</taxon>
        <taxon>Asterinidae</taxon>
        <taxon>Patiria</taxon>
    </lineage>
</organism>
<dbReference type="SUPFAM" id="SSF57667">
    <property type="entry name" value="beta-beta-alpha zinc fingers"/>
    <property type="match status" value="2"/>
</dbReference>
<dbReference type="AlphaFoldDB" id="A0A913ZHP9"/>
<feature type="domain" description="C2H2-type" evidence="14">
    <location>
        <begin position="174"/>
        <end position="201"/>
    </location>
</feature>
<keyword evidence="10" id="KW-0804">Transcription</keyword>
<evidence type="ECO:0000313" key="16">
    <source>
        <dbReference type="Proteomes" id="UP000887568"/>
    </source>
</evidence>
<dbReference type="SMART" id="SM00355">
    <property type="entry name" value="ZnF_C2H2"/>
    <property type="match status" value="3"/>
</dbReference>
<feature type="compositionally biased region" description="Polar residues" evidence="13">
    <location>
        <begin position="26"/>
        <end position="35"/>
    </location>
</feature>
<evidence type="ECO:0000256" key="8">
    <source>
        <dbReference type="ARBA" id="ARBA00023015"/>
    </source>
</evidence>
<dbReference type="GO" id="GO:0008270">
    <property type="term" value="F:zinc ion binding"/>
    <property type="evidence" value="ECO:0007669"/>
    <property type="project" value="UniProtKB-KW"/>
</dbReference>
<dbReference type="PROSITE" id="PS00028">
    <property type="entry name" value="ZINC_FINGER_C2H2_1"/>
    <property type="match status" value="2"/>
</dbReference>
<comment type="subcellular location">
    <subcellularLocation>
        <location evidence="2">Nucleus</location>
    </subcellularLocation>
</comment>
<proteinExistence type="inferred from homology"/>
<keyword evidence="9" id="KW-0238">DNA-binding</keyword>
<dbReference type="PANTHER" id="PTHR16515:SF49">
    <property type="entry name" value="GASTRULA ZINC FINGER PROTEIN XLCGF49.1-LIKE-RELATED"/>
    <property type="match status" value="1"/>
</dbReference>
<feature type="region of interest" description="Disordered" evidence="13">
    <location>
        <begin position="11"/>
        <end position="37"/>
    </location>
</feature>
<dbReference type="RefSeq" id="XP_038050565.1">
    <property type="nucleotide sequence ID" value="XM_038194637.1"/>
</dbReference>
<feature type="domain" description="C2H2-type" evidence="14">
    <location>
        <begin position="202"/>
        <end position="229"/>
    </location>
</feature>
<sequence length="244" mass="27022">MLSRTNVVLMNHSSRTCDPEEEKPLNSDTPNSSFPQGCLDLSLPKPIPVSLTSTKDHSPNRGHTSSENLFVCQTDLHRSSDTQLHCLDLSVPKQSVVSATSNTDQTCHSAAQEKSSDLDVITSNSVQTNCLDLSFPKKFPICEKRFACDICGKGFTLKNNLAAHRRTHTGEKPFTCNLCGRAFAQQQHLKRHHRSHADERPYICDICGERSSTNSNLQAHRRIHTGEKPFSCGFAAKPSHKLGI</sequence>
<feature type="compositionally biased region" description="Basic and acidic residues" evidence="13">
    <location>
        <begin position="15"/>
        <end position="25"/>
    </location>
</feature>
<dbReference type="FunFam" id="3.30.160.60:FF:000446">
    <property type="entry name" value="Zinc finger protein"/>
    <property type="match status" value="1"/>
</dbReference>
<evidence type="ECO:0000256" key="3">
    <source>
        <dbReference type="ARBA" id="ARBA00006991"/>
    </source>
</evidence>
<dbReference type="GO" id="GO:0003677">
    <property type="term" value="F:DNA binding"/>
    <property type="evidence" value="ECO:0007669"/>
    <property type="project" value="UniProtKB-KW"/>
</dbReference>
<evidence type="ECO:0000256" key="6">
    <source>
        <dbReference type="ARBA" id="ARBA00022771"/>
    </source>
</evidence>
<dbReference type="PANTHER" id="PTHR16515">
    <property type="entry name" value="PR DOMAIN ZINC FINGER PROTEIN"/>
    <property type="match status" value="1"/>
</dbReference>
<evidence type="ECO:0000256" key="2">
    <source>
        <dbReference type="ARBA" id="ARBA00004123"/>
    </source>
</evidence>
<protein>
    <recommendedName>
        <fullName evidence="14">C2H2-type domain-containing protein</fullName>
    </recommendedName>
</protein>
<evidence type="ECO:0000256" key="5">
    <source>
        <dbReference type="ARBA" id="ARBA00022737"/>
    </source>
</evidence>
<dbReference type="GO" id="GO:0005634">
    <property type="term" value="C:nucleus"/>
    <property type="evidence" value="ECO:0007669"/>
    <property type="project" value="UniProtKB-SubCell"/>
</dbReference>
<dbReference type="OrthoDB" id="8922241at2759"/>
<evidence type="ECO:0000256" key="10">
    <source>
        <dbReference type="ARBA" id="ARBA00023163"/>
    </source>
</evidence>
<keyword evidence="16" id="KW-1185">Reference proteome</keyword>
<evidence type="ECO:0000256" key="9">
    <source>
        <dbReference type="ARBA" id="ARBA00023125"/>
    </source>
</evidence>
<evidence type="ECO:0000256" key="1">
    <source>
        <dbReference type="ARBA" id="ARBA00003767"/>
    </source>
</evidence>
<evidence type="ECO:0000313" key="15">
    <source>
        <dbReference type="EnsemblMetazoa" id="XP_038050565.1"/>
    </source>
</evidence>
<dbReference type="FunFam" id="3.30.160.60:FF:000839">
    <property type="entry name" value="Zinc finger protein 691"/>
    <property type="match status" value="1"/>
</dbReference>
<dbReference type="Gene3D" id="3.30.160.60">
    <property type="entry name" value="Classic Zinc Finger"/>
    <property type="match status" value="3"/>
</dbReference>
<dbReference type="EnsemblMetazoa" id="XM_038194637.1">
    <property type="protein sequence ID" value="XP_038050565.1"/>
    <property type="gene ID" value="LOC119723777"/>
</dbReference>
<dbReference type="GeneID" id="119723777"/>
<keyword evidence="7" id="KW-0862">Zinc</keyword>
<dbReference type="InterPro" id="IPR050331">
    <property type="entry name" value="Zinc_finger"/>
</dbReference>
<dbReference type="Pfam" id="PF00096">
    <property type="entry name" value="zf-C2H2"/>
    <property type="match status" value="3"/>
</dbReference>
<evidence type="ECO:0000256" key="12">
    <source>
        <dbReference type="PROSITE-ProRule" id="PRU00042"/>
    </source>
</evidence>
<name>A0A913ZHP9_PATMI</name>
<dbReference type="PROSITE" id="PS50157">
    <property type="entry name" value="ZINC_FINGER_C2H2_2"/>
    <property type="match status" value="3"/>
</dbReference>
<accession>A0A913ZHP9</accession>
<dbReference type="InterPro" id="IPR013087">
    <property type="entry name" value="Znf_C2H2_type"/>
</dbReference>
<evidence type="ECO:0000256" key="7">
    <source>
        <dbReference type="ARBA" id="ARBA00022833"/>
    </source>
</evidence>
<feature type="domain" description="C2H2-type" evidence="14">
    <location>
        <begin position="146"/>
        <end position="173"/>
    </location>
</feature>